<dbReference type="InterPro" id="IPR006540">
    <property type="entry name" value="Lactococcin_972"/>
</dbReference>
<dbReference type="Proteomes" id="UP001223586">
    <property type="component" value="Unassembled WGS sequence"/>
</dbReference>
<reference evidence="2 3" key="1">
    <citation type="submission" date="2023-07" db="EMBL/GenBank/DDBJ databases">
        <title>Genomic Encyclopedia of Type Strains, Phase IV (KMG-IV): sequencing the most valuable type-strain genomes for metagenomic binning, comparative biology and taxonomic classification.</title>
        <authorList>
            <person name="Goeker M."/>
        </authorList>
    </citation>
    <scope>NUCLEOTIDE SEQUENCE [LARGE SCALE GENOMIC DNA]</scope>
    <source>
        <strain evidence="2 3">DSM 23837</strain>
    </source>
</reference>
<keyword evidence="3" id="KW-1185">Reference proteome</keyword>
<gene>
    <name evidence="2" type="ORF">J2S08_001950</name>
</gene>
<dbReference type="NCBIfam" id="TIGR01653">
    <property type="entry name" value="lactococcin_972"/>
    <property type="match status" value="1"/>
</dbReference>
<accession>A0ABT9WSA8</accession>
<sequence>MLKKKLLGTVMIAMLALPAGAMAENNETSGEVDLTDVLTNEMVTPFANENVGGGNWDYGTRLVLPLKKEVYSNYYHPDKVHGSSCSIGTRKSDSGRTKAGVTSYSSAVGGINDKTKANWKIY</sequence>
<dbReference type="RefSeq" id="WP_307229006.1">
    <property type="nucleotide sequence ID" value="NZ_JAUSTT010000010.1"/>
</dbReference>
<dbReference type="Pfam" id="PF09683">
    <property type="entry name" value="Lactococcin_972"/>
    <property type="match status" value="1"/>
</dbReference>
<dbReference type="Gene3D" id="2.60.40.2850">
    <property type="match status" value="1"/>
</dbReference>
<evidence type="ECO:0000313" key="2">
    <source>
        <dbReference type="EMBL" id="MDQ0176114.1"/>
    </source>
</evidence>
<feature type="signal peptide" evidence="1">
    <location>
        <begin position="1"/>
        <end position="23"/>
    </location>
</feature>
<comment type="caution">
    <text evidence="2">The sequence shown here is derived from an EMBL/GenBank/DDBJ whole genome shotgun (WGS) entry which is preliminary data.</text>
</comment>
<keyword evidence="1" id="KW-0732">Signal</keyword>
<dbReference type="EMBL" id="JAUSTT010000010">
    <property type="protein sequence ID" value="MDQ0176114.1"/>
    <property type="molecule type" value="Genomic_DNA"/>
</dbReference>
<evidence type="ECO:0000256" key="1">
    <source>
        <dbReference type="SAM" id="SignalP"/>
    </source>
</evidence>
<proteinExistence type="predicted"/>
<protein>
    <submittedName>
        <fullName evidence="2">Lactococcin 972 family bacteriocin</fullName>
    </submittedName>
</protein>
<name>A0ABT9WSA8_9BACI</name>
<organism evidence="2 3">
    <name type="scientific">Bacillus chungangensis</name>
    <dbReference type="NCBI Taxonomy" id="587633"/>
    <lineage>
        <taxon>Bacteria</taxon>
        <taxon>Bacillati</taxon>
        <taxon>Bacillota</taxon>
        <taxon>Bacilli</taxon>
        <taxon>Bacillales</taxon>
        <taxon>Bacillaceae</taxon>
        <taxon>Bacillus</taxon>
    </lineage>
</organism>
<evidence type="ECO:0000313" key="3">
    <source>
        <dbReference type="Proteomes" id="UP001223586"/>
    </source>
</evidence>
<feature type="chain" id="PRO_5045527700" evidence="1">
    <location>
        <begin position="24"/>
        <end position="122"/>
    </location>
</feature>